<reference evidence="3" key="1">
    <citation type="submission" date="2015-06" db="EMBL/GenBank/DDBJ databases">
        <authorList>
            <person name="Lim Y.L."/>
            <person name="Ee R."/>
            <person name="Yong D."/>
            <person name="How K.Y."/>
            <person name="Yin W.F."/>
            <person name="Chan K.G."/>
        </authorList>
    </citation>
    <scope>NUCLEOTIDE SEQUENCE [LARGE SCALE GENOMIC DNA]</scope>
    <source>
        <strain evidence="3">DSM 25325</strain>
    </source>
</reference>
<name>A0A0G3EVS6_9BURK</name>
<dbReference type="GO" id="GO:0005737">
    <property type="term" value="C:cytoplasm"/>
    <property type="evidence" value="ECO:0007669"/>
    <property type="project" value="TreeGrafter"/>
</dbReference>
<dbReference type="Gene3D" id="3.40.50.720">
    <property type="entry name" value="NAD(P)-binding Rossmann-like Domain"/>
    <property type="match status" value="2"/>
</dbReference>
<gene>
    <name evidence="2" type="ORF">ABW99_19795</name>
</gene>
<dbReference type="EMBL" id="CP011568">
    <property type="protein sequence ID" value="AKJ70119.1"/>
    <property type="molecule type" value="Genomic_DNA"/>
</dbReference>
<evidence type="ECO:0000313" key="3">
    <source>
        <dbReference type="Proteomes" id="UP000036700"/>
    </source>
</evidence>
<dbReference type="KEGG" id="ptx:ABW99_19795"/>
<dbReference type="STRING" id="445709.ABW99_19795"/>
<organism evidence="2 3">
    <name type="scientific">Pandoraea thiooxydans</name>
    <dbReference type="NCBI Taxonomy" id="445709"/>
    <lineage>
        <taxon>Bacteria</taxon>
        <taxon>Pseudomonadati</taxon>
        <taxon>Pseudomonadota</taxon>
        <taxon>Betaproteobacteria</taxon>
        <taxon>Burkholderiales</taxon>
        <taxon>Burkholderiaceae</taxon>
        <taxon>Pandoraea</taxon>
    </lineage>
</organism>
<dbReference type="Proteomes" id="UP000036700">
    <property type="component" value="Chromosome"/>
</dbReference>
<dbReference type="GO" id="GO:0004029">
    <property type="term" value="F:aldehyde dehydrogenase (NAD+) activity"/>
    <property type="evidence" value="ECO:0007669"/>
    <property type="project" value="TreeGrafter"/>
</dbReference>
<dbReference type="InterPro" id="IPR051783">
    <property type="entry name" value="NAD(P)-dependent_oxidoreduct"/>
</dbReference>
<accession>A0A0G3EVS6</accession>
<dbReference type="InterPro" id="IPR036291">
    <property type="entry name" value="NAD(P)-bd_dom_sf"/>
</dbReference>
<dbReference type="InterPro" id="IPR001509">
    <property type="entry name" value="Epimerase_deHydtase"/>
</dbReference>
<sequence>MKSLKKLGRPRLLIVGCGDVGMRCLPLLRKRFRVFALTSQASRRAQLREAGAIPLIGDLDHPDSLRRLRHLAPRVLHLAPPPPTGALDSRTRHLLSALSSAKPGIVPEQVAGAGRRTLVYASTSGVYGDCGGAWVDETRPVSPTSARAVRRVDAERVVRRLGARRTPAASGRAARTRAAWRSAAAPSLRAPGWRNSIVRIPGIYAADRLPLARLAKATPALRAEDDVYTNHIHADDLAAILVRVLWRGKPQRVIHASDDTHLKMADYFDRVADAAGLARPPRLTRAQAQQQMPPTLWSFMRESRRLDNRRLKRELGYALRYPTVDALLDELYGGQSLVPTRDTPA</sequence>
<evidence type="ECO:0000259" key="1">
    <source>
        <dbReference type="Pfam" id="PF01370"/>
    </source>
</evidence>
<dbReference type="SUPFAM" id="SSF51735">
    <property type="entry name" value="NAD(P)-binding Rossmann-fold domains"/>
    <property type="match status" value="1"/>
</dbReference>
<dbReference type="RefSeq" id="WP_047216040.1">
    <property type="nucleotide sequence ID" value="NZ_CP011568.3"/>
</dbReference>
<dbReference type="AlphaFoldDB" id="A0A0G3EVS6"/>
<protein>
    <submittedName>
        <fullName evidence="2">NAD(P)-dependent oxidoreductase</fullName>
    </submittedName>
</protein>
<dbReference type="PANTHER" id="PTHR48079">
    <property type="entry name" value="PROTEIN YEEZ"/>
    <property type="match status" value="1"/>
</dbReference>
<proteinExistence type="predicted"/>
<evidence type="ECO:0000313" key="2">
    <source>
        <dbReference type="EMBL" id="AKJ70119.1"/>
    </source>
</evidence>
<dbReference type="PANTHER" id="PTHR48079:SF6">
    <property type="entry name" value="NAD(P)-BINDING DOMAIN-CONTAINING PROTEIN-RELATED"/>
    <property type="match status" value="1"/>
</dbReference>
<keyword evidence="3" id="KW-1185">Reference proteome</keyword>
<feature type="domain" description="NAD-dependent epimerase/dehydratase" evidence="1">
    <location>
        <begin position="27"/>
        <end position="247"/>
    </location>
</feature>
<dbReference type="OrthoDB" id="9808276at2"/>
<dbReference type="PATRIC" id="fig|445709.3.peg.4154"/>
<dbReference type="Pfam" id="PF01370">
    <property type="entry name" value="Epimerase"/>
    <property type="match status" value="1"/>
</dbReference>